<dbReference type="OrthoDB" id="4945873at2"/>
<feature type="region of interest" description="Disordered" evidence="1">
    <location>
        <begin position="1"/>
        <end position="140"/>
    </location>
</feature>
<gene>
    <name evidence="2" type="ORF">D477_009640</name>
</gene>
<feature type="compositionally biased region" description="Basic and acidic residues" evidence="1">
    <location>
        <begin position="66"/>
        <end position="87"/>
    </location>
</feature>
<reference evidence="2 3" key="1">
    <citation type="journal article" date="2013" name="Genome Announc.">
        <title>Draft Genome Sequence of Arthrobacter crystallopoietes Strain BAB-32, Revealing Genes for Bioremediation.</title>
        <authorList>
            <person name="Joshi M.N."/>
            <person name="Pandit A.S."/>
            <person name="Sharma A."/>
            <person name="Pandya R.V."/>
            <person name="Desai S.M."/>
            <person name="Saxena A.K."/>
            <person name="Bagatharia S.B."/>
        </authorList>
    </citation>
    <scope>NUCLEOTIDE SEQUENCE [LARGE SCALE GENOMIC DNA]</scope>
    <source>
        <strain evidence="2 3">BAB-32</strain>
    </source>
</reference>
<evidence type="ECO:0000313" key="2">
    <source>
        <dbReference type="EMBL" id="EMY34433.1"/>
    </source>
</evidence>
<accession>N1V854</accession>
<keyword evidence="3" id="KW-1185">Reference proteome</keyword>
<evidence type="ECO:0000313" key="3">
    <source>
        <dbReference type="Proteomes" id="UP000010729"/>
    </source>
</evidence>
<dbReference type="Proteomes" id="UP000010729">
    <property type="component" value="Unassembled WGS sequence"/>
</dbReference>
<protein>
    <submittedName>
        <fullName evidence="2">Uncharacterized protein</fullName>
    </submittedName>
</protein>
<name>N1V854_9MICC</name>
<dbReference type="AlphaFoldDB" id="N1V854"/>
<feature type="compositionally biased region" description="Acidic residues" evidence="1">
    <location>
        <begin position="107"/>
        <end position="121"/>
    </location>
</feature>
<organism evidence="2 3">
    <name type="scientific">Arthrobacter crystallopoietes BAB-32</name>
    <dbReference type="NCBI Taxonomy" id="1246476"/>
    <lineage>
        <taxon>Bacteria</taxon>
        <taxon>Bacillati</taxon>
        <taxon>Actinomycetota</taxon>
        <taxon>Actinomycetes</taxon>
        <taxon>Micrococcales</taxon>
        <taxon>Micrococcaceae</taxon>
        <taxon>Crystallibacter</taxon>
    </lineage>
</organism>
<dbReference type="RefSeq" id="WP_005268771.1">
    <property type="nucleotide sequence ID" value="NZ_ANPE02000113.1"/>
</dbReference>
<comment type="caution">
    <text evidence="2">The sequence shown here is derived from an EMBL/GenBank/DDBJ whole genome shotgun (WGS) entry which is preliminary data.</text>
</comment>
<feature type="compositionally biased region" description="Acidic residues" evidence="1">
    <location>
        <begin position="22"/>
        <end position="35"/>
    </location>
</feature>
<sequence>MSEQNLPDPELHIAGEEPPIPGEDDYAVPPEELDADAGTLDLDRVEGDAEALQEGSTVGDAGNPDAHTDPMSEQALRDETAESRYEAGEEQVPPDVPTIGEAANDVDFGDDLGSEEADSSDDPANLGGRPLSDFEGTESD</sequence>
<evidence type="ECO:0000256" key="1">
    <source>
        <dbReference type="SAM" id="MobiDB-lite"/>
    </source>
</evidence>
<dbReference type="EMBL" id="ANPE02000113">
    <property type="protein sequence ID" value="EMY34433.1"/>
    <property type="molecule type" value="Genomic_DNA"/>
</dbReference>
<proteinExistence type="predicted"/>